<evidence type="ECO:0000259" key="7">
    <source>
        <dbReference type="Pfam" id="PF00724"/>
    </source>
</evidence>
<dbReference type="PANTHER" id="PTHR43303">
    <property type="entry name" value="NADPH DEHYDROGENASE C23G7.10C-RELATED"/>
    <property type="match status" value="1"/>
</dbReference>
<evidence type="ECO:0000256" key="4">
    <source>
        <dbReference type="ARBA" id="ARBA00022857"/>
    </source>
</evidence>
<organism evidence="8">
    <name type="scientific">Klebsiella pneumoniae</name>
    <dbReference type="NCBI Taxonomy" id="573"/>
    <lineage>
        <taxon>Bacteria</taxon>
        <taxon>Pseudomonadati</taxon>
        <taxon>Pseudomonadota</taxon>
        <taxon>Gammaproteobacteria</taxon>
        <taxon>Enterobacterales</taxon>
        <taxon>Enterobacteriaceae</taxon>
        <taxon>Klebsiella/Raoultella group</taxon>
        <taxon>Klebsiella</taxon>
        <taxon>Klebsiella pneumoniae complex</taxon>
    </lineage>
</organism>
<dbReference type="InterPro" id="IPR044152">
    <property type="entry name" value="YqjM-like"/>
</dbReference>
<keyword evidence="4" id="KW-0521">NADP</keyword>
<dbReference type="PANTHER" id="PTHR43303:SF4">
    <property type="entry name" value="NADPH DEHYDROGENASE C23G7.10C-RELATED"/>
    <property type="match status" value="1"/>
</dbReference>
<evidence type="ECO:0000256" key="3">
    <source>
        <dbReference type="ARBA" id="ARBA00022643"/>
    </source>
</evidence>
<evidence type="ECO:0000256" key="2">
    <source>
        <dbReference type="ARBA" id="ARBA00022630"/>
    </source>
</evidence>
<name>A0A4P0Y8E7_KLEPN</name>
<dbReference type="GO" id="GO:0010181">
    <property type="term" value="F:FMN binding"/>
    <property type="evidence" value="ECO:0007669"/>
    <property type="project" value="InterPro"/>
</dbReference>
<accession>A0A4P0Y8E7</accession>
<gene>
    <name evidence="8" type="primary">namA_1</name>
    <name evidence="8" type="ORF">NCTC9183_03882</name>
</gene>
<dbReference type="InterPro" id="IPR001155">
    <property type="entry name" value="OxRdtase_FMN_N"/>
</dbReference>
<dbReference type="Proteomes" id="UP000507695">
    <property type="component" value="Unassembled WGS sequence"/>
</dbReference>
<dbReference type="AlphaFoldDB" id="A0A4P0Y8E7"/>
<dbReference type="Pfam" id="PF00724">
    <property type="entry name" value="Oxidored_FMN"/>
    <property type="match status" value="1"/>
</dbReference>
<feature type="region of interest" description="Disordered" evidence="6">
    <location>
        <begin position="113"/>
        <end position="161"/>
    </location>
</feature>
<evidence type="ECO:0000313" key="8">
    <source>
        <dbReference type="EMBL" id="VTM56136.1"/>
    </source>
</evidence>
<keyword evidence="3" id="KW-0288">FMN</keyword>
<dbReference type="GO" id="GO:0003959">
    <property type="term" value="F:NADPH dehydrogenase activity"/>
    <property type="evidence" value="ECO:0007669"/>
    <property type="project" value="UniProtKB-EC"/>
</dbReference>
<comment type="cofactor">
    <cofactor evidence="1">
        <name>FMN</name>
        <dbReference type="ChEBI" id="CHEBI:58210"/>
    </cofactor>
</comment>
<proteinExistence type="predicted"/>
<reference evidence="8" key="1">
    <citation type="submission" date="2019-04" db="EMBL/GenBank/DDBJ databases">
        <authorList>
            <consortium name="Pathogen Informatics"/>
        </authorList>
    </citation>
    <scope>NUCLEOTIDE SEQUENCE</scope>
    <source>
        <strain evidence="8">NCTC9183</strain>
    </source>
</reference>
<dbReference type="InterPro" id="IPR013785">
    <property type="entry name" value="Aldolase_TIM"/>
</dbReference>
<evidence type="ECO:0000256" key="6">
    <source>
        <dbReference type="SAM" id="MobiDB-lite"/>
    </source>
</evidence>
<evidence type="ECO:0000256" key="5">
    <source>
        <dbReference type="ARBA" id="ARBA00023002"/>
    </source>
</evidence>
<dbReference type="SUPFAM" id="SSF51395">
    <property type="entry name" value="FMN-linked oxidoreductases"/>
    <property type="match status" value="1"/>
</dbReference>
<sequence length="466" mass="52074">MVPQFNDADSRRFRQGLARVFIDNYAAIPPESIRRLLALHRAGILRILTLGEDYELQREPDRTLIVHHRQRCEFDVFIDARGQKALKTRDLPFPSLRQQLLAYGDDIPDVGDDYTLQRRDSARPGRLRRPSLADARSPLCAGADGQRRDWQRNGPRRVAAGRRPTAPSLVYRIAERLSAISEYWGGEQACYKQQLSVPCTTTFNIYEVFMSHLFSATRIGQLTLDNRIVIAPMCQYSADEGKATSWHRIHLGQLAFSGAGLLILEATAVEPAGRISPGDLGLWDDETENALRGVVEDIRAWSPIRLGIQLGHAGRKASCAAPWQGGHQLALNDGGWQTVAPSAVAFHDGDRAPAELSHADLARIKAAFVASALRAQRLGFELIELHAAHGYLLHQFLSPLSNQRRDEYGGSLENRMRYPLEVFKAIREAVGNTMAVGVRLSATDWVEGGWDCEQSIKLASSWKRWQ</sequence>
<dbReference type="EC" id="1.6.99.1" evidence="8"/>
<dbReference type="GO" id="GO:0050661">
    <property type="term" value="F:NADP binding"/>
    <property type="evidence" value="ECO:0007669"/>
    <property type="project" value="InterPro"/>
</dbReference>
<protein>
    <submittedName>
        <fullName evidence="8">FMN oxidoreductase</fullName>
        <ecNumber evidence="8">1.6.99.1</ecNumber>
    </submittedName>
</protein>
<feature type="domain" description="NADH:flavin oxidoreductase/NADH oxidase N-terminal" evidence="7">
    <location>
        <begin position="213"/>
        <end position="452"/>
    </location>
</feature>
<dbReference type="Gene3D" id="3.20.20.70">
    <property type="entry name" value="Aldolase class I"/>
    <property type="match status" value="1"/>
</dbReference>
<keyword evidence="2" id="KW-0285">Flavoprotein</keyword>
<dbReference type="EMBL" id="CABDVL010000003">
    <property type="protein sequence ID" value="VTM56136.1"/>
    <property type="molecule type" value="Genomic_DNA"/>
</dbReference>
<keyword evidence="5 8" id="KW-0560">Oxidoreductase</keyword>
<evidence type="ECO:0000256" key="1">
    <source>
        <dbReference type="ARBA" id="ARBA00001917"/>
    </source>
</evidence>